<protein>
    <submittedName>
        <fullName evidence="2">Uncharacterized protein</fullName>
    </submittedName>
</protein>
<gene>
    <name evidence="2" type="ORF">GCM10007383_15770</name>
</gene>
<dbReference type="Proteomes" id="UP000634668">
    <property type="component" value="Unassembled WGS sequence"/>
</dbReference>
<dbReference type="EMBL" id="BMWP01000008">
    <property type="protein sequence ID" value="GGW31305.1"/>
    <property type="molecule type" value="Genomic_DNA"/>
</dbReference>
<evidence type="ECO:0000313" key="3">
    <source>
        <dbReference type="Proteomes" id="UP000634668"/>
    </source>
</evidence>
<reference evidence="2" key="2">
    <citation type="submission" date="2020-09" db="EMBL/GenBank/DDBJ databases">
        <authorList>
            <person name="Sun Q."/>
            <person name="Kim S."/>
        </authorList>
    </citation>
    <scope>NUCLEOTIDE SEQUENCE</scope>
    <source>
        <strain evidence="2">KCTC 12113</strain>
    </source>
</reference>
<organism evidence="2 3">
    <name type="scientific">Arenibacter certesii</name>
    <dbReference type="NCBI Taxonomy" id="228955"/>
    <lineage>
        <taxon>Bacteria</taxon>
        <taxon>Pseudomonadati</taxon>
        <taxon>Bacteroidota</taxon>
        <taxon>Flavobacteriia</taxon>
        <taxon>Flavobacteriales</taxon>
        <taxon>Flavobacteriaceae</taxon>
        <taxon>Arenibacter</taxon>
    </lineage>
</organism>
<sequence length="58" mass="6591">MIAIGGLIAGFGNRFMGEEFALMVGFVLLMFGLYKSTQLWSSSQLDERERIKEEDDEI</sequence>
<keyword evidence="1" id="KW-1133">Transmembrane helix</keyword>
<keyword evidence="1" id="KW-0472">Membrane</keyword>
<reference evidence="2" key="1">
    <citation type="journal article" date="2014" name="Int. J. Syst. Evol. Microbiol.">
        <title>Complete genome sequence of Corynebacterium casei LMG S-19264T (=DSM 44701T), isolated from a smear-ripened cheese.</title>
        <authorList>
            <consortium name="US DOE Joint Genome Institute (JGI-PGF)"/>
            <person name="Walter F."/>
            <person name="Albersmeier A."/>
            <person name="Kalinowski J."/>
            <person name="Ruckert C."/>
        </authorList>
    </citation>
    <scope>NUCLEOTIDE SEQUENCE</scope>
    <source>
        <strain evidence="2">KCTC 12113</strain>
    </source>
</reference>
<name>A0A918IT30_9FLAO</name>
<comment type="caution">
    <text evidence="2">The sequence shown here is derived from an EMBL/GenBank/DDBJ whole genome shotgun (WGS) entry which is preliminary data.</text>
</comment>
<keyword evidence="1" id="KW-0812">Transmembrane</keyword>
<evidence type="ECO:0000313" key="2">
    <source>
        <dbReference type="EMBL" id="GGW31305.1"/>
    </source>
</evidence>
<keyword evidence="3" id="KW-1185">Reference proteome</keyword>
<feature type="transmembrane region" description="Helical" evidence="1">
    <location>
        <begin position="20"/>
        <end position="40"/>
    </location>
</feature>
<proteinExistence type="predicted"/>
<evidence type="ECO:0000256" key="1">
    <source>
        <dbReference type="SAM" id="Phobius"/>
    </source>
</evidence>
<dbReference type="AlphaFoldDB" id="A0A918IT30"/>
<accession>A0A918IT30</accession>